<dbReference type="Proteomes" id="UP000219338">
    <property type="component" value="Unassembled WGS sequence"/>
</dbReference>
<gene>
    <name evidence="2" type="ORF">ARMOST_21809</name>
</gene>
<keyword evidence="3" id="KW-1185">Reference proteome</keyword>
<dbReference type="EMBL" id="FUEG01000055">
    <property type="protein sequence ID" value="SJL18231.1"/>
    <property type="molecule type" value="Genomic_DNA"/>
</dbReference>
<proteinExistence type="predicted"/>
<sequence>MSSTDPVPPAPPETEVKPLFPGFASELTPTSTSFDADSYNTNVLVRTDKKWPTSVPLYTLARHAQVRERTDKGVEILTDIPAVGPIIWEARALSHGQAVFTFEDDIFTSF</sequence>
<reference evidence="3" key="1">
    <citation type="journal article" date="2017" name="Nat. Ecol. Evol.">
        <title>Genome expansion and lineage-specific genetic innovations in the forest pathogenic fungi Armillaria.</title>
        <authorList>
            <person name="Sipos G."/>
            <person name="Prasanna A.N."/>
            <person name="Walter M.C."/>
            <person name="O'Connor E."/>
            <person name="Balint B."/>
            <person name="Krizsan K."/>
            <person name="Kiss B."/>
            <person name="Hess J."/>
            <person name="Varga T."/>
            <person name="Slot J."/>
            <person name="Riley R."/>
            <person name="Boka B."/>
            <person name="Rigling D."/>
            <person name="Barry K."/>
            <person name="Lee J."/>
            <person name="Mihaltcheva S."/>
            <person name="LaButti K."/>
            <person name="Lipzen A."/>
            <person name="Waldron R."/>
            <person name="Moloney N.M."/>
            <person name="Sperisen C."/>
            <person name="Kredics L."/>
            <person name="Vagvoelgyi C."/>
            <person name="Patrignani A."/>
            <person name="Fitzpatrick D."/>
            <person name="Nagy I."/>
            <person name="Doyle S."/>
            <person name="Anderson J.B."/>
            <person name="Grigoriev I.V."/>
            <person name="Gueldener U."/>
            <person name="Muensterkoetter M."/>
            <person name="Nagy L.G."/>
        </authorList>
    </citation>
    <scope>NUCLEOTIDE SEQUENCE [LARGE SCALE GENOMIC DNA]</scope>
    <source>
        <strain evidence="3">C18/9</strain>
    </source>
</reference>
<organism evidence="2 3">
    <name type="scientific">Armillaria ostoyae</name>
    <name type="common">Armillaria root rot fungus</name>
    <dbReference type="NCBI Taxonomy" id="47428"/>
    <lineage>
        <taxon>Eukaryota</taxon>
        <taxon>Fungi</taxon>
        <taxon>Dikarya</taxon>
        <taxon>Basidiomycota</taxon>
        <taxon>Agaricomycotina</taxon>
        <taxon>Agaricomycetes</taxon>
        <taxon>Agaricomycetidae</taxon>
        <taxon>Agaricales</taxon>
        <taxon>Marasmiineae</taxon>
        <taxon>Physalacriaceae</taxon>
        <taxon>Armillaria</taxon>
    </lineage>
</organism>
<dbReference type="OrthoDB" id="10476114at2759"/>
<protein>
    <submittedName>
        <fullName evidence="2">Uncharacterized protein</fullName>
    </submittedName>
</protein>
<name>A0A284SB47_ARMOS</name>
<evidence type="ECO:0000313" key="3">
    <source>
        <dbReference type="Proteomes" id="UP000219338"/>
    </source>
</evidence>
<evidence type="ECO:0000256" key="1">
    <source>
        <dbReference type="SAM" id="MobiDB-lite"/>
    </source>
</evidence>
<accession>A0A284SB47</accession>
<dbReference type="AlphaFoldDB" id="A0A284SB47"/>
<feature type="compositionally biased region" description="Pro residues" evidence="1">
    <location>
        <begin position="1"/>
        <end position="12"/>
    </location>
</feature>
<evidence type="ECO:0000313" key="2">
    <source>
        <dbReference type="EMBL" id="SJL18231.1"/>
    </source>
</evidence>
<feature type="region of interest" description="Disordered" evidence="1">
    <location>
        <begin position="1"/>
        <end position="22"/>
    </location>
</feature>